<accession>A0AAD5PAS2</accession>
<sequence length="617" mass="70286">MEFFLQRLKAFEQNPSDGDVLNMFMDSKLIMRPTAEKCFKDAVREVGLLNQSKIQKWCQNQVFQDFPALKTTTINNHWVTMSKQEVVSSEIHSYIKMRKRASDDINHELDNYDPTTQQTPLPMPVQQPASLSPKPAQQTTQSTLPTKLGQPTRHQKSPKQQPKQLPEHNNVVLNEEYQQDDEYLRSDMTADYHSGRTSSYHIGIALGSELVESKYLDNLPAWIIDHVNVSAALDLFRMSCFQIEPKKLSDMRLLALNQVFLFVPNDMQKSVTKYINVFTDDGNGEQVRNEVEEEDLRTRGLLVLKKINNYHTYKRNVEQVTERSILWCNTIAQLDRINWMDIQKSTVPILLEAVRNENEIDVIIANLLHSQSLKYAGNKISTTLEDGYVHQSVASLFETVFQSDCLFGYDWANGGLQHGKRKRAIFEDQTEPTPPKPDFIAIVSSHHTLAVGEIKPPSNSNSTNKGESDVVKLGKMMRSMVNDLILFGVKAPMVGGVLVKGKRMSTYIMKLDYPSIYEFIELSDSPLFQDIASLSLLPRLVQDLVNLKGILKSTAMKIMSRSVEIGTAQGSDEYFPPLSYIFNHTYTLVRDKKDKKEKTAKRSPLKEAQVEKNTNVT</sequence>
<name>A0AAD5PAS2_9FUNG</name>
<organism evidence="2 3">
    <name type="scientific">Phascolomyces articulosus</name>
    <dbReference type="NCBI Taxonomy" id="60185"/>
    <lineage>
        <taxon>Eukaryota</taxon>
        <taxon>Fungi</taxon>
        <taxon>Fungi incertae sedis</taxon>
        <taxon>Mucoromycota</taxon>
        <taxon>Mucoromycotina</taxon>
        <taxon>Mucoromycetes</taxon>
        <taxon>Mucorales</taxon>
        <taxon>Lichtheimiaceae</taxon>
        <taxon>Phascolomyces</taxon>
    </lineage>
</organism>
<dbReference type="Proteomes" id="UP001209540">
    <property type="component" value="Unassembled WGS sequence"/>
</dbReference>
<evidence type="ECO:0000313" key="2">
    <source>
        <dbReference type="EMBL" id="KAI9252979.1"/>
    </source>
</evidence>
<comment type="caution">
    <text evidence="2">The sequence shown here is derived from an EMBL/GenBank/DDBJ whole genome shotgun (WGS) entry which is preliminary data.</text>
</comment>
<dbReference type="EMBL" id="JAIXMP010000027">
    <property type="protein sequence ID" value="KAI9252979.1"/>
    <property type="molecule type" value="Genomic_DNA"/>
</dbReference>
<feature type="compositionally biased region" description="Polar residues" evidence="1">
    <location>
        <begin position="127"/>
        <end position="145"/>
    </location>
</feature>
<dbReference type="AlphaFoldDB" id="A0AAD5PAS2"/>
<reference evidence="2" key="1">
    <citation type="journal article" date="2022" name="IScience">
        <title>Evolution of zygomycete secretomes and the origins of terrestrial fungal ecologies.</title>
        <authorList>
            <person name="Chang Y."/>
            <person name="Wang Y."/>
            <person name="Mondo S."/>
            <person name="Ahrendt S."/>
            <person name="Andreopoulos W."/>
            <person name="Barry K."/>
            <person name="Beard J."/>
            <person name="Benny G.L."/>
            <person name="Blankenship S."/>
            <person name="Bonito G."/>
            <person name="Cuomo C."/>
            <person name="Desiro A."/>
            <person name="Gervers K.A."/>
            <person name="Hundley H."/>
            <person name="Kuo A."/>
            <person name="LaButti K."/>
            <person name="Lang B.F."/>
            <person name="Lipzen A."/>
            <person name="O'Donnell K."/>
            <person name="Pangilinan J."/>
            <person name="Reynolds N."/>
            <person name="Sandor L."/>
            <person name="Smith M.E."/>
            <person name="Tsang A."/>
            <person name="Grigoriev I.V."/>
            <person name="Stajich J.E."/>
            <person name="Spatafora J.W."/>
        </authorList>
    </citation>
    <scope>NUCLEOTIDE SEQUENCE</scope>
    <source>
        <strain evidence="2">RSA 2281</strain>
    </source>
</reference>
<feature type="region of interest" description="Disordered" evidence="1">
    <location>
        <begin position="106"/>
        <end position="170"/>
    </location>
</feature>
<gene>
    <name evidence="2" type="ORF">BDA99DRAFT_563282</name>
</gene>
<feature type="region of interest" description="Disordered" evidence="1">
    <location>
        <begin position="593"/>
        <end position="617"/>
    </location>
</feature>
<proteinExistence type="predicted"/>
<protein>
    <submittedName>
        <fullName evidence="2">Uncharacterized protein</fullName>
    </submittedName>
</protein>
<reference evidence="2" key="2">
    <citation type="submission" date="2023-02" db="EMBL/GenBank/DDBJ databases">
        <authorList>
            <consortium name="DOE Joint Genome Institute"/>
            <person name="Mondo S.J."/>
            <person name="Chang Y."/>
            <person name="Wang Y."/>
            <person name="Ahrendt S."/>
            <person name="Andreopoulos W."/>
            <person name="Barry K."/>
            <person name="Beard J."/>
            <person name="Benny G.L."/>
            <person name="Blankenship S."/>
            <person name="Bonito G."/>
            <person name="Cuomo C."/>
            <person name="Desiro A."/>
            <person name="Gervers K.A."/>
            <person name="Hundley H."/>
            <person name="Kuo A."/>
            <person name="LaButti K."/>
            <person name="Lang B.F."/>
            <person name="Lipzen A."/>
            <person name="O'Donnell K."/>
            <person name="Pangilinan J."/>
            <person name="Reynolds N."/>
            <person name="Sandor L."/>
            <person name="Smith M.W."/>
            <person name="Tsang A."/>
            <person name="Grigoriev I.V."/>
            <person name="Stajich J.E."/>
            <person name="Spatafora J.W."/>
        </authorList>
    </citation>
    <scope>NUCLEOTIDE SEQUENCE</scope>
    <source>
        <strain evidence="2">RSA 2281</strain>
    </source>
</reference>
<evidence type="ECO:0000313" key="3">
    <source>
        <dbReference type="Proteomes" id="UP001209540"/>
    </source>
</evidence>
<keyword evidence="3" id="KW-1185">Reference proteome</keyword>
<evidence type="ECO:0000256" key="1">
    <source>
        <dbReference type="SAM" id="MobiDB-lite"/>
    </source>
</evidence>